<keyword evidence="1" id="KW-0812">Transmembrane</keyword>
<proteinExistence type="predicted"/>
<evidence type="ECO:0000313" key="2">
    <source>
        <dbReference type="EMBL" id="DAZ87273.1"/>
    </source>
</evidence>
<evidence type="ECO:0000256" key="1">
    <source>
        <dbReference type="SAM" id="Phobius"/>
    </source>
</evidence>
<organism evidence="2 3">
    <name type="scientific">Arceuthobium sichuanense-associated virus 1</name>
    <dbReference type="NCBI Taxonomy" id="3070160"/>
    <lineage>
        <taxon>Viruses</taxon>
        <taxon>Riboviria</taxon>
        <taxon>Orthornavirae</taxon>
        <taxon>Negarnaviricota</taxon>
        <taxon>Polyploviricotina</taxon>
        <taxon>Bunyaviricetes</taxon>
        <taxon>Elliovirales</taxon>
        <taxon>Fimoviridae</taxon>
        <taxon>Emaravirus</taxon>
        <taxon>Emaravirus visci</taxon>
    </lineage>
</organism>
<name>A0AA48SH83_9VIRU</name>
<feature type="transmembrane region" description="Helical" evidence="1">
    <location>
        <begin position="189"/>
        <end position="206"/>
    </location>
</feature>
<accession>A0AA48SH83</accession>
<gene>
    <name evidence="2" type="primary">ORF2</name>
</gene>
<keyword evidence="3" id="KW-1185">Reference proteome</keyword>
<feature type="transmembrane region" description="Helical" evidence="1">
    <location>
        <begin position="122"/>
        <end position="146"/>
    </location>
</feature>
<keyword evidence="1" id="KW-0472">Membrane</keyword>
<evidence type="ECO:0000313" key="3">
    <source>
        <dbReference type="Proteomes" id="UP001156764"/>
    </source>
</evidence>
<dbReference type="EMBL" id="BK059264">
    <property type="protein sequence ID" value="DAZ87273.1"/>
    <property type="molecule type" value="Viral_cRNA"/>
</dbReference>
<protein>
    <submittedName>
        <fullName evidence="2">Glycoprotein</fullName>
    </submittedName>
</protein>
<feature type="transmembrane region" description="Helical" evidence="1">
    <location>
        <begin position="598"/>
        <end position="619"/>
    </location>
</feature>
<dbReference type="Proteomes" id="UP001156764">
    <property type="component" value="Genome"/>
</dbReference>
<sequence>MAFLVSLLIFMLFNYGTCEENDVEIYQESIKRHQEIDNHNFDCGLTVQRLDNVQLACKKSNECIYYTNAIKYNDTCWKLSEVSTHFNCCNKYEAVIYKIKDENKSICHNIFSHSWCVFLTNLYNIIIAIAIWVLMALLRIPLLYVFKIFDITTSKLFKEKNKCLKCDDTYKFIHLDCEKMTRNRTDYNILYYMLIIILILFNPVYADDNKFNTYDHEGYTEFIIKDVEHEINEFYTKTNHIKIVVEKSYIQYDISYLHEVLEKTSDEIRDHNYSCDSKEDCLKSLNGDKKTFRSLKKNHDGLACIFSDAIVCASCLFKYKKHSKVYIVSDHRPVIILSVVINNNEKYNLTIDSYNDYIDDNFYIRSLNAIDNNYDLILIKNVTAYRGKICNVPALDCYGRHIYKNENSLAIYNPTIIDNNHHDTTVNLVKCTEDENLDLLRLNKIGVISKGFPLRVHEDRSFGHFSIGVRNKMLLNSKICEKKALVTGITTKGCHSCKYGFDVTVNYKLYNKCGKIECKTDIYKSDTYVDRGDTANLKLYSDDKNLMLECNNKKMNIILDDENLNSYYHSGLYTSSNSDIKDRLKNTFKLAIFDKLKMIVLIIIIILFVYMFTSIIFKIKEITKRSINKKIINSAYTVDMSMLRDLDD</sequence>
<reference evidence="2 3" key="1">
    <citation type="journal article" date="2022" name="J. Gen. Plant Pathol.">
        <title>Diverse RNA viruses in a parasitic flowering plant (spruce dwarf mistletoe) revealed through RNA-seq data mining.</title>
        <authorList>
            <person name="Sidharthan V.K."/>
            <person name="Chaturvedi K.K."/>
            <person name="Baranwal V.K."/>
        </authorList>
    </citation>
    <scope>NUCLEOTIDE SEQUENCE [LARGE SCALE GENOMIC DNA]</scope>
    <source>
        <strain evidence="2">China</strain>
    </source>
</reference>
<keyword evidence="1" id="KW-1133">Transmembrane helix</keyword>